<reference evidence="1" key="3">
    <citation type="submission" date="2025-09" db="UniProtKB">
        <authorList>
            <consortium name="Ensembl"/>
        </authorList>
    </citation>
    <scope>IDENTIFICATION</scope>
</reference>
<sequence>MELELMRLLECKQVISTLAGVLARGTVGEVSWEMNARSYTWDRNTPCRSGDNISSPGEWGDPTSNQILAGLPGPAWPDSSPLLLLIGMPLEHCIQFGTLVEAQENWRELRELCWVSSWAGDTRGEVGNP</sequence>
<dbReference type="Proteomes" id="UP000694553">
    <property type="component" value="Unassembled WGS sequence"/>
</dbReference>
<organism evidence="1 2">
    <name type="scientific">Corvus moneduloides</name>
    <name type="common">New Caledonian crow</name>
    <dbReference type="NCBI Taxonomy" id="1196302"/>
    <lineage>
        <taxon>Eukaryota</taxon>
        <taxon>Metazoa</taxon>
        <taxon>Chordata</taxon>
        <taxon>Craniata</taxon>
        <taxon>Vertebrata</taxon>
        <taxon>Euteleostomi</taxon>
        <taxon>Archelosauria</taxon>
        <taxon>Archosauria</taxon>
        <taxon>Dinosauria</taxon>
        <taxon>Saurischia</taxon>
        <taxon>Theropoda</taxon>
        <taxon>Coelurosauria</taxon>
        <taxon>Aves</taxon>
        <taxon>Neognathae</taxon>
        <taxon>Neoaves</taxon>
        <taxon>Telluraves</taxon>
        <taxon>Australaves</taxon>
        <taxon>Passeriformes</taxon>
        <taxon>Corvoidea</taxon>
        <taxon>Corvidae</taxon>
        <taxon>Corvus</taxon>
    </lineage>
</organism>
<evidence type="ECO:0000313" key="2">
    <source>
        <dbReference type="Proteomes" id="UP000694553"/>
    </source>
</evidence>
<keyword evidence="2" id="KW-1185">Reference proteome</keyword>
<reference evidence="1" key="2">
    <citation type="submission" date="2025-08" db="UniProtKB">
        <authorList>
            <consortium name="Ensembl"/>
        </authorList>
    </citation>
    <scope>IDENTIFICATION</scope>
</reference>
<dbReference type="AlphaFoldDB" id="A0A8C3ESB0"/>
<protein>
    <submittedName>
        <fullName evidence="1">Uncharacterized protein</fullName>
    </submittedName>
</protein>
<accession>A0A8C3ESB0</accession>
<dbReference type="Ensembl" id="ENSCMUT00000027105.2">
    <property type="protein sequence ID" value="ENSCMUP00000025212.1"/>
    <property type="gene ID" value="ENSCMUG00000015361.2"/>
</dbReference>
<proteinExistence type="predicted"/>
<evidence type="ECO:0000313" key="1">
    <source>
        <dbReference type="Ensembl" id="ENSCMUP00000025212.1"/>
    </source>
</evidence>
<reference evidence="2" key="1">
    <citation type="submission" date="2019-10" db="EMBL/GenBank/DDBJ databases">
        <title>Corvus moneduloides (New Caledonian crow) genome, bCorMon1, primary haplotype.</title>
        <authorList>
            <person name="Rutz C."/>
            <person name="Fungtammasan C."/>
            <person name="Mountcastle J."/>
            <person name="Formenti G."/>
            <person name="Chow W."/>
            <person name="Howe K."/>
            <person name="Steele M.P."/>
            <person name="Fernandes J."/>
            <person name="Gilbert M.T.P."/>
            <person name="Fedrigo O."/>
            <person name="Jarvis E.D."/>
            <person name="Gemmell N."/>
        </authorList>
    </citation>
    <scope>NUCLEOTIDE SEQUENCE [LARGE SCALE GENOMIC DNA]</scope>
</reference>
<name>A0A8C3ESB0_CORMO</name>